<evidence type="ECO:0000313" key="1">
    <source>
        <dbReference type="EMBL" id="KAH8009618.1"/>
    </source>
</evidence>
<gene>
    <name evidence="1" type="ORF">HPB51_018886</name>
</gene>
<organism evidence="1 2">
    <name type="scientific">Rhipicephalus microplus</name>
    <name type="common">Cattle tick</name>
    <name type="synonym">Boophilus microplus</name>
    <dbReference type="NCBI Taxonomy" id="6941"/>
    <lineage>
        <taxon>Eukaryota</taxon>
        <taxon>Metazoa</taxon>
        <taxon>Ecdysozoa</taxon>
        <taxon>Arthropoda</taxon>
        <taxon>Chelicerata</taxon>
        <taxon>Arachnida</taxon>
        <taxon>Acari</taxon>
        <taxon>Parasitiformes</taxon>
        <taxon>Ixodida</taxon>
        <taxon>Ixodoidea</taxon>
        <taxon>Ixodidae</taxon>
        <taxon>Rhipicephalinae</taxon>
        <taxon>Rhipicephalus</taxon>
        <taxon>Boophilus</taxon>
    </lineage>
</organism>
<dbReference type="EMBL" id="JABSTU010000011">
    <property type="protein sequence ID" value="KAH8009618.1"/>
    <property type="molecule type" value="Genomic_DNA"/>
</dbReference>
<reference evidence="1" key="1">
    <citation type="journal article" date="2020" name="Cell">
        <title>Large-Scale Comparative Analyses of Tick Genomes Elucidate Their Genetic Diversity and Vector Capacities.</title>
        <authorList>
            <consortium name="Tick Genome and Microbiome Consortium (TIGMIC)"/>
            <person name="Jia N."/>
            <person name="Wang J."/>
            <person name="Shi W."/>
            <person name="Du L."/>
            <person name="Sun Y."/>
            <person name="Zhan W."/>
            <person name="Jiang J.F."/>
            <person name="Wang Q."/>
            <person name="Zhang B."/>
            <person name="Ji P."/>
            <person name="Bell-Sakyi L."/>
            <person name="Cui X.M."/>
            <person name="Yuan T.T."/>
            <person name="Jiang B.G."/>
            <person name="Yang W.F."/>
            <person name="Lam T.T."/>
            <person name="Chang Q.C."/>
            <person name="Ding S.J."/>
            <person name="Wang X.J."/>
            <person name="Zhu J.G."/>
            <person name="Ruan X.D."/>
            <person name="Zhao L."/>
            <person name="Wei J.T."/>
            <person name="Ye R.Z."/>
            <person name="Que T.C."/>
            <person name="Du C.H."/>
            <person name="Zhou Y.H."/>
            <person name="Cheng J.X."/>
            <person name="Dai P.F."/>
            <person name="Guo W.B."/>
            <person name="Han X.H."/>
            <person name="Huang E.J."/>
            <person name="Li L.F."/>
            <person name="Wei W."/>
            <person name="Gao Y.C."/>
            <person name="Liu J.Z."/>
            <person name="Shao H.Z."/>
            <person name="Wang X."/>
            <person name="Wang C.C."/>
            <person name="Yang T.C."/>
            <person name="Huo Q.B."/>
            <person name="Li W."/>
            <person name="Chen H.Y."/>
            <person name="Chen S.E."/>
            <person name="Zhou L.G."/>
            <person name="Ni X.B."/>
            <person name="Tian J.H."/>
            <person name="Sheng Y."/>
            <person name="Liu T."/>
            <person name="Pan Y.S."/>
            <person name="Xia L.Y."/>
            <person name="Li J."/>
            <person name="Zhao F."/>
            <person name="Cao W.C."/>
        </authorList>
    </citation>
    <scope>NUCLEOTIDE SEQUENCE</scope>
    <source>
        <strain evidence="1">Rmic-2018</strain>
    </source>
</reference>
<dbReference type="Proteomes" id="UP000821866">
    <property type="component" value="Chromosome 9"/>
</dbReference>
<dbReference type="AlphaFoldDB" id="A0A9J6D6F2"/>
<proteinExistence type="predicted"/>
<evidence type="ECO:0000313" key="2">
    <source>
        <dbReference type="Proteomes" id="UP000821866"/>
    </source>
</evidence>
<reference evidence="1" key="2">
    <citation type="submission" date="2021-09" db="EMBL/GenBank/DDBJ databases">
        <authorList>
            <person name="Jia N."/>
            <person name="Wang J."/>
            <person name="Shi W."/>
            <person name="Du L."/>
            <person name="Sun Y."/>
            <person name="Zhan W."/>
            <person name="Jiang J."/>
            <person name="Wang Q."/>
            <person name="Zhang B."/>
            <person name="Ji P."/>
            <person name="Sakyi L.B."/>
            <person name="Cui X."/>
            <person name="Yuan T."/>
            <person name="Jiang B."/>
            <person name="Yang W."/>
            <person name="Lam T.T.-Y."/>
            <person name="Chang Q."/>
            <person name="Ding S."/>
            <person name="Wang X."/>
            <person name="Zhu J."/>
            <person name="Ruan X."/>
            <person name="Zhao L."/>
            <person name="Wei J."/>
            <person name="Que T."/>
            <person name="Du C."/>
            <person name="Cheng J."/>
            <person name="Dai P."/>
            <person name="Han X."/>
            <person name="Huang E."/>
            <person name="Gao Y."/>
            <person name="Liu J."/>
            <person name="Shao H."/>
            <person name="Ye R."/>
            <person name="Li L."/>
            <person name="Wei W."/>
            <person name="Wang X."/>
            <person name="Wang C."/>
            <person name="Huo Q."/>
            <person name="Li W."/>
            <person name="Guo W."/>
            <person name="Chen H."/>
            <person name="Chen S."/>
            <person name="Zhou L."/>
            <person name="Zhou L."/>
            <person name="Ni X."/>
            <person name="Tian J."/>
            <person name="Zhou Y."/>
            <person name="Sheng Y."/>
            <person name="Liu T."/>
            <person name="Pan Y."/>
            <person name="Xia L."/>
            <person name="Li J."/>
            <person name="Zhao F."/>
            <person name="Cao W."/>
        </authorList>
    </citation>
    <scope>NUCLEOTIDE SEQUENCE</scope>
    <source>
        <strain evidence="1">Rmic-2018</strain>
        <tissue evidence="1">Larvae</tissue>
    </source>
</reference>
<dbReference type="VEuPathDB" id="VectorBase:LOC119172995"/>
<accession>A0A9J6D6F2</accession>
<keyword evidence="2" id="KW-1185">Reference proteome</keyword>
<comment type="caution">
    <text evidence="1">The sequence shown here is derived from an EMBL/GenBank/DDBJ whole genome shotgun (WGS) entry which is preliminary data.</text>
</comment>
<protein>
    <submittedName>
        <fullName evidence="1">Uncharacterized protein</fullName>
    </submittedName>
</protein>
<sequence length="107" mass="12285">MQCRRCFRTAPLTYPTVLEKLTSKENTALFHAARHQRQLLLSVVKHLLIGNEDLDICCKGHHPETVLRNILWAATNTFLRNYVQMKIDQLTAAKKGATLKRKLKTLS</sequence>
<name>A0A9J6D6F2_RHIMP</name>